<dbReference type="Proteomes" id="UP000479710">
    <property type="component" value="Unassembled WGS sequence"/>
</dbReference>
<protein>
    <submittedName>
        <fullName evidence="1">Uncharacterized protein</fullName>
    </submittedName>
</protein>
<organism evidence="1 2">
    <name type="scientific">Oryza meyeriana var. granulata</name>
    <dbReference type="NCBI Taxonomy" id="110450"/>
    <lineage>
        <taxon>Eukaryota</taxon>
        <taxon>Viridiplantae</taxon>
        <taxon>Streptophyta</taxon>
        <taxon>Embryophyta</taxon>
        <taxon>Tracheophyta</taxon>
        <taxon>Spermatophyta</taxon>
        <taxon>Magnoliopsida</taxon>
        <taxon>Liliopsida</taxon>
        <taxon>Poales</taxon>
        <taxon>Poaceae</taxon>
        <taxon>BOP clade</taxon>
        <taxon>Oryzoideae</taxon>
        <taxon>Oryzeae</taxon>
        <taxon>Oryzinae</taxon>
        <taxon>Oryza</taxon>
        <taxon>Oryza meyeriana</taxon>
    </lineage>
</organism>
<reference evidence="1 2" key="1">
    <citation type="submission" date="2019-11" db="EMBL/GenBank/DDBJ databases">
        <title>Whole genome sequence of Oryza granulata.</title>
        <authorList>
            <person name="Li W."/>
        </authorList>
    </citation>
    <scope>NUCLEOTIDE SEQUENCE [LARGE SCALE GENOMIC DNA]</scope>
    <source>
        <strain evidence="2">cv. Menghai</strain>
        <tissue evidence="1">Leaf</tissue>
    </source>
</reference>
<sequence>MSPVQLAPPAVVVGLDLLDASALASGEVEDALKPKVDDARKNKVKLALPASCSKTPLPASGKGKEVAVVPNLSEASAMKTEQKKLKYLCRGFGTPKYKNFNGSAAHAPERCDVVECKGLKRRVVVWRVHERWVGGFAHAMSGGPTWQHVHVAGTHGILHPRDGERIETTVDSRCSYRSH</sequence>
<dbReference type="AlphaFoldDB" id="A0A6G1EL94"/>
<proteinExistence type="predicted"/>
<evidence type="ECO:0000313" key="2">
    <source>
        <dbReference type="Proteomes" id="UP000479710"/>
    </source>
</evidence>
<name>A0A6G1EL94_9ORYZ</name>
<accession>A0A6G1EL94</accession>
<dbReference type="EMBL" id="SPHZ02000003">
    <property type="protein sequence ID" value="KAF0924743.1"/>
    <property type="molecule type" value="Genomic_DNA"/>
</dbReference>
<gene>
    <name evidence="1" type="ORF">E2562_014545</name>
</gene>
<comment type="caution">
    <text evidence="1">The sequence shown here is derived from an EMBL/GenBank/DDBJ whole genome shotgun (WGS) entry which is preliminary data.</text>
</comment>
<evidence type="ECO:0000313" key="1">
    <source>
        <dbReference type="EMBL" id="KAF0924743.1"/>
    </source>
</evidence>
<keyword evidence="2" id="KW-1185">Reference proteome</keyword>